<dbReference type="AlphaFoldDB" id="A0A7X2XM26"/>
<sequence length="60" mass="6915">MDKINYFSAEEAILLHDIEVSEKIGGLHGVKDKGRVFSVFEHLQNDDYYPDFETKLTVLV</sequence>
<evidence type="ECO:0000313" key="2">
    <source>
        <dbReference type="Proteomes" id="UP000467349"/>
    </source>
</evidence>
<name>A0A7X2XM26_STREE</name>
<dbReference type="Gene3D" id="1.20.120.1870">
    <property type="entry name" value="Fic/DOC protein, Fido domain"/>
    <property type="match status" value="1"/>
</dbReference>
<proteinExistence type="predicted"/>
<feature type="non-terminal residue" evidence="1">
    <location>
        <position position="60"/>
    </location>
</feature>
<reference evidence="1 2" key="1">
    <citation type="submission" date="2019-11" db="EMBL/GenBank/DDBJ databases">
        <title>Growth characteristics of pneumococcus vary with the chemical composition of the capsule and with environmental conditions.</title>
        <authorList>
            <person name="Tothpal A."/>
            <person name="Desobry K."/>
            <person name="Joshi S."/>
            <person name="Wyllie A.L."/>
            <person name="Weinberger D.M."/>
        </authorList>
    </citation>
    <scope>NUCLEOTIDE SEQUENCE [LARGE SCALE GENOMIC DNA]</scope>
    <source>
        <strain evidence="2">pnumococcus09N</strain>
    </source>
</reference>
<dbReference type="InterPro" id="IPR053737">
    <property type="entry name" value="Type_II_TA_Toxin"/>
</dbReference>
<organism evidence="1 2">
    <name type="scientific">Streptococcus pneumoniae</name>
    <dbReference type="NCBI Taxonomy" id="1313"/>
    <lineage>
        <taxon>Bacteria</taxon>
        <taxon>Bacillati</taxon>
        <taxon>Bacillota</taxon>
        <taxon>Bacilli</taxon>
        <taxon>Lactobacillales</taxon>
        <taxon>Streptococcaceae</taxon>
        <taxon>Streptococcus</taxon>
    </lineage>
</organism>
<dbReference type="EMBL" id="WNHU01000417">
    <property type="protein sequence ID" value="MTV44495.1"/>
    <property type="molecule type" value="Genomic_DNA"/>
</dbReference>
<accession>A0A7X2XM26</accession>
<protein>
    <submittedName>
        <fullName evidence="1">Type II toxin-antitoxin system death-on-curing family toxin</fullName>
    </submittedName>
</protein>
<gene>
    <name evidence="1" type="ORF">GM545_13195</name>
</gene>
<evidence type="ECO:0000313" key="1">
    <source>
        <dbReference type="EMBL" id="MTV44495.1"/>
    </source>
</evidence>
<dbReference type="Proteomes" id="UP000467349">
    <property type="component" value="Unassembled WGS sequence"/>
</dbReference>
<comment type="caution">
    <text evidence="1">The sequence shown here is derived from an EMBL/GenBank/DDBJ whole genome shotgun (WGS) entry which is preliminary data.</text>
</comment>